<evidence type="ECO:0000313" key="1">
    <source>
        <dbReference type="EMBL" id="MCK0195394.1"/>
    </source>
</evidence>
<dbReference type="SUPFAM" id="SSF48613">
    <property type="entry name" value="Heme oxygenase-like"/>
    <property type="match status" value="1"/>
</dbReference>
<keyword evidence="2" id="KW-1185">Reference proteome</keyword>
<evidence type="ECO:0000313" key="2">
    <source>
        <dbReference type="Proteomes" id="UP001203284"/>
    </source>
</evidence>
<dbReference type="Gene3D" id="1.20.910.10">
    <property type="entry name" value="Heme oxygenase-like"/>
    <property type="match status" value="1"/>
</dbReference>
<dbReference type="CDD" id="cd19166">
    <property type="entry name" value="HemeO-bac"/>
    <property type="match status" value="1"/>
</dbReference>
<reference evidence="1 2" key="1">
    <citation type="submission" date="2022-04" db="EMBL/GenBank/DDBJ databases">
        <authorList>
            <person name="Grouzdev D.S."/>
            <person name="Pantiukh K.S."/>
            <person name="Krutkina M.S."/>
        </authorList>
    </citation>
    <scope>NUCLEOTIDE SEQUENCE [LARGE SCALE GENOMIC DNA]</scope>
    <source>
        <strain evidence="1 2">6x-1</strain>
    </source>
</reference>
<dbReference type="RefSeq" id="WP_247025682.1">
    <property type="nucleotide sequence ID" value="NZ_JALKCH010000001.1"/>
</dbReference>
<name>A0ABT0D625_9HYPH</name>
<sequence length="195" mass="21275">MTVAADTLAPSRAKRFRAATHAAHERVDSAVMAAQPFAARENYARFLRFQYRLHRHVEALYADPALQPFLPTLAERSRLEALTRDFADLGLTLPEATDGPALPLPEALGWLYVVEGSNMGAAFLAKEAAKIGLSDDFGARHLAGHAEGRGLHWRRFVAGLDSVDLSPDEDTRAEAAATTAFDHVLKLVNEECAAR</sequence>
<dbReference type="Proteomes" id="UP001203284">
    <property type="component" value="Unassembled WGS sequence"/>
</dbReference>
<dbReference type="InterPro" id="IPR016053">
    <property type="entry name" value="Haem_Oase-like"/>
</dbReference>
<accession>A0ABT0D625</accession>
<proteinExistence type="predicted"/>
<dbReference type="InterPro" id="IPR016084">
    <property type="entry name" value="Haem_Oase-like_multi-hlx"/>
</dbReference>
<dbReference type="EMBL" id="JALKCH010000001">
    <property type="protein sequence ID" value="MCK0195394.1"/>
    <property type="molecule type" value="Genomic_DNA"/>
</dbReference>
<protein>
    <submittedName>
        <fullName evidence="1">Biliverdin-producing heme oxygenase</fullName>
    </submittedName>
</protein>
<gene>
    <name evidence="1" type="ORF">MWN34_00550</name>
</gene>
<dbReference type="Pfam" id="PF01126">
    <property type="entry name" value="Heme_oxygenase"/>
    <property type="match status" value="1"/>
</dbReference>
<organism evidence="1 2">
    <name type="scientific">Ancylobacter crimeensis</name>
    <dbReference type="NCBI Taxonomy" id="2579147"/>
    <lineage>
        <taxon>Bacteria</taxon>
        <taxon>Pseudomonadati</taxon>
        <taxon>Pseudomonadota</taxon>
        <taxon>Alphaproteobacteria</taxon>
        <taxon>Hyphomicrobiales</taxon>
        <taxon>Xanthobacteraceae</taxon>
        <taxon>Ancylobacter</taxon>
    </lineage>
</organism>
<comment type="caution">
    <text evidence="1">The sequence shown here is derived from an EMBL/GenBank/DDBJ whole genome shotgun (WGS) entry which is preliminary data.</text>
</comment>